<dbReference type="EMBL" id="BDQM01000016">
    <property type="protein sequence ID" value="GAW96564.1"/>
    <property type="molecule type" value="Genomic_DNA"/>
</dbReference>
<name>A0ABQ0MW11_9GAMM</name>
<feature type="signal peptide" evidence="3">
    <location>
        <begin position="1"/>
        <end position="25"/>
    </location>
</feature>
<dbReference type="Proteomes" id="UP000197068">
    <property type="component" value="Unassembled WGS sequence"/>
</dbReference>
<accession>A0ABQ0MW11</accession>
<dbReference type="InterPro" id="IPR001638">
    <property type="entry name" value="Solute-binding_3/MltF_N"/>
</dbReference>
<sequence length="263" mass="29563">MIKIINKSLPGCLILCLLWLTLSHAAVQAKALVVVSDEWCPYVCDEQDLPGFLVEIVKEIARDNEIKLTFSLMPLARALKLAQKNKVDIVLALTPQHIERYQLQQSQLNFAGLYNDFYVRADNPWRFQSMTHLSATLTGNAILGTINGYQYGAEFSRFLKAQSEHVFAASGNSPLVKQLKMLQMGRLDILLDSRFTVQYQLAKGENKGIIYAGTQGDFTPLYLGFSALLSKKLVKIFDSGLITLRQSGRLKKILAKYGLTDWQ</sequence>
<dbReference type="Pfam" id="PF00497">
    <property type="entry name" value="SBP_bac_3"/>
    <property type="match status" value="1"/>
</dbReference>
<evidence type="ECO:0000313" key="5">
    <source>
        <dbReference type="EMBL" id="GAW96564.1"/>
    </source>
</evidence>
<evidence type="ECO:0000256" key="1">
    <source>
        <dbReference type="ARBA" id="ARBA00010333"/>
    </source>
</evidence>
<keyword evidence="2 3" id="KW-0732">Signal</keyword>
<gene>
    <name evidence="5" type="ORF">MTCD1_02183</name>
</gene>
<comment type="caution">
    <text evidence="5">The sequence shown here is derived from an EMBL/GenBank/DDBJ whole genome shotgun (WGS) entry which is preliminary data.</text>
</comment>
<evidence type="ECO:0000256" key="3">
    <source>
        <dbReference type="SAM" id="SignalP"/>
    </source>
</evidence>
<dbReference type="Gene3D" id="3.40.190.10">
    <property type="entry name" value="Periplasmic binding protein-like II"/>
    <property type="match status" value="2"/>
</dbReference>
<evidence type="ECO:0000256" key="2">
    <source>
        <dbReference type="ARBA" id="ARBA00022729"/>
    </source>
</evidence>
<dbReference type="SUPFAM" id="SSF53850">
    <property type="entry name" value="Periplasmic binding protein-like II"/>
    <property type="match status" value="1"/>
</dbReference>
<keyword evidence="6" id="KW-1185">Reference proteome</keyword>
<evidence type="ECO:0000313" key="6">
    <source>
        <dbReference type="Proteomes" id="UP000197068"/>
    </source>
</evidence>
<dbReference type="RefSeq" id="WP_057183158.1">
    <property type="nucleotide sequence ID" value="NZ_BDQM01000016.1"/>
</dbReference>
<organism evidence="5 6">
    <name type="scientific">Colwellia marinimaniae</name>
    <dbReference type="NCBI Taxonomy" id="1513592"/>
    <lineage>
        <taxon>Bacteria</taxon>
        <taxon>Pseudomonadati</taxon>
        <taxon>Pseudomonadota</taxon>
        <taxon>Gammaproteobacteria</taxon>
        <taxon>Alteromonadales</taxon>
        <taxon>Colwelliaceae</taxon>
        <taxon>Colwellia</taxon>
    </lineage>
</organism>
<dbReference type="PANTHER" id="PTHR35936">
    <property type="entry name" value="MEMBRANE-BOUND LYTIC MUREIN TRANSGLYCOSYLASE F"/>
    <property type="match status" value="1"/>
</dbReference>
<proteinExistence type="inferred from homology"/>
<evidence type="ECO:0000259" key="4">
    <source>
        <dbReference type="Pfam" id="PF00497"/>
    </source>
</evidence>
<comment type="similarity">
    <text evidence="1">Belongs to the bacterial solute-binding protein 3 family.</text>
</comment>
<feature type="domain" description="Solute-binding protein family 3/N-terminal" evidence="4">
    <location>
        <begin position="34"/>
        <end position="258"/>
    </location>
</feature>
<protein>
    <recommendedName>
        <fullName evidence="4">Solute-binding protein family 3/N-terminal domain-containing protein</fullName>
    </recommendedName>
</protein>
<reference evidence="5 6" key="1">
    <citation type="submission" date="2017-06" db="EMBL/GenBank/DDBJ databases">
        <title>Whole Genome Sequences of Colwellia marinimaniae MTCD1.</title>
        <authorList>
            <person name="Kusumoto H."/>
            <person name="Inoue M."/>
            <person name="Tanikawa K."/>
            <person name="Maeji H."/>
            <person name="Cameron J.H."/>
            <person name="Bartlett D.H."/>
        </authorList>
    </citation>
    <scope>NUCLEOTIDE SEQUENCE [LARGE SCALE GENOMIC DNA]</scope>
    <source>
        <strain evidence="5 6">MTCD1</strain>
    </source>
</reference>
<dbReference type="PANTHER" id="PTHR35936:SF25">
    <property type="entry name" value="ABC TRANSPORTER SUBSTRATE-BINDING PROTEIN"/>
    <property type="match status" value="1"/>
</dbReference>
<feature type="chain" id="PRO_5047284991" description="Solute-binding protein family 3/N-terminal domain-containing protein" evidence="3">
    <location>
        <begin position="26"/>
        <end position="263"/>
    </location>
</feature>